<comment type="caution">
    <text evidence="9">The sequence shown here is derived from an EMBL/GenBank/DDBJ whole genome shotgun (WGS) entry which is preliminary data.</text>
</comment>
<evidence type="ECO:0000256" key="2">
    <source>
        <dbReference type="ARBA" id="ARBA00007998"/>
    </source>
</evidence>
<dbReference type="AlphaFoldDB" id="G0V499"/>
<dbReference type="Proteomes" id="UP000007652">
    <property type="component" value="Unassembled WGS sequence"/>
</dbReference>
<dbReference type="EMBL" id="CAKP01000009">
    <property type="protein sequence ID" value="CCC57939.1"/>
    <property type="molecule type" value="Genomic_DNA"/>
</dbReference>
<dbReference type="STRING" id="857293.CAAU_0290"/>
<keyword evidence="6 8" id="KW-1133">Transmembrane helix</keyword>
<evidence type="ECO:0000256" key="4">
    <source>
        <dbReference type="ARBA" id="ARBA00022544"/>
    </source>
</evidence>
<dbReference type="eggNOG" id="COG0531">
    <property type="taxonomic scope" value="Bacteria"/>
</dbReference>
<feature type="transmembrane region" description="Helical" evidence="8">
    <location>
        <begin position="180"/>
        <end position="204"/>
    </location>
</feature>
<feature type="transmembrane region" description="Helical" evidence="8">
    <location>
        <begin position="299"/>
        <end position="316"/>
    </location>
</feature>
<evidence type="ECO:0000256" key="3">
    <source>
        <dbReference type="ARBA" id="ARBA00022448"/>
    </source>
</evidence>
<protein>
    <submittedName>
        <fullName evidence="9">Spore germination protein GerKB</fullName>
    </submittedName>
</protein>
<dbReference type="GO" id="GO:0009847">
    <property type="term" value="P:spore germination"/>
    <property type="evidence" value="ECO:0007669"/>
    <property type="project" value="InterPro"/>
</dbReference>
<dbReference type="PANTHER" id="PTHR34975:SF2">
    <property type="entry name" value="SPORE GERMINATION PROTEIN A2"/>
    <property type="match status" value="1"/>
</dbReference>
<dbReference type="Pfam" id="PF03845">
    <property type="entry name" value="Spore_permease"/>
    <property type="match status" value="1"/>
</dbReference>
<evidence type="ECO:0000313" key="10">
    <source>
        <dbReference type="Proteomes" id="UP000007652"/>
    </source>
</evidence>
<keyword evidence="4" id="KW-0309">Germination</keyword>
<evidence type="ECO:0000256" key="6">
    <source>
        <dbReference type="ARBA" id="ARBA00022989"/>
    </source>
</evidence>
<feature type="transmembrane region" description="Helical" evidence="8">
    <location>
        <begin position="266"/>
        <end position="287"/>
    </location>
</feature>
<reference evidence="9 10" key="1">
    <citation type="journal article" date="2011" name="J. Bacteriol.">
        <title>Draft genome sequence of Caloramator australicus strain RC3T, a thermoanaerobe from the Great Artesian Basin of Australia.</title>
        <authorList>
            <person name="Ogg C.D."/>
            <person name="Patel B.K.C."/>
        </authorList>
    </citation>
    <scope>NUCLEOTIDE SEQUENCE [LARGE SCALE GENOMIC DNA]</scope>
    <source>
        <strain evidence="9 10">RC3</strain>
    </source>
</reference>
<evidence type="ECO:0000256" key="1">
    <source>
        <dbReference type="ARBA" id="ARBA00004141"/>
    </source>
</evidence>
<comment type="subcellular location">
    <subcellularLocation>
        <location evidence="1">Membrane</location>
        <topology evidence="1">Multi-pass membrane protein</topology>
    </subcellularLocation>
</comment>
<dbReference type="GO" id="GO:0016020">
    <property type="term" value="C:membrane"/>
    <property type="evidence" value="ECO:0007669"/>
    <property type="project" value="UniProtKB-SubCell"/>
</dbReference>
<feature type="transmembrane region" description="Helical" evidence="8">
    <location>
        <begin position="216"/>
        <end position="237"/>
    </location>
</feature>
<proteinExistence type="inferred from homology"/>
<feature type="transmembrane region" description="Helical" evidence="8">
    <location>
        <begin position="331"/>
        <end position="351"/>
    </location>
</feature>
<feature type="transmembrane region" description="Helical" evidence="8">
    <location>
        <begin position="36"/>
        <end position="57"/>
    </location>
</feature>
<evidence type="ECO:0000256" key="8">
    <source>
        <dbReference type="SAM" id="Phobius"/>
    </source>
</evidence>
<keyword evidence="3" id="KW-0813">Transport</keyword>
<evidence type="ECO:0000313" key="9">
    <source>
        <dbReference type="EMBL" id="CCC57939.1"/>
    </source>
</evidence>
<feature type="transmembrane region" description="Helical" evidence="8">
    <location>
        <begin position="77"/>
        <end position="97"/>
    </location>
</feature>
<dbReference type="RefSeq" id="WP_008907662.1">
    <property type="nucleotide sequence ID" value="NZ_CAKP01000009.1"/>
</dbReference>
<comment type="similarity">
    <text evidence="2">Belongs to the amino acid-polyamine-organocation (APC) superfamily. Spore germination protein (SGP) (TC 2.A.3.9) family.</text>
</comment>
<gene>
    <name evidence="9" type="ORF">CAAU_0290</name>
</gene>
<evidence type="ECO:0000256" key="7">
    <source>
        <dbReference type="ARBA" id="ARBA00023136"/>
    </source>
</evidence>
<keyword evidence="5 8" id="KW-0812">Transmembrane</keyword>
<organism evidence="9 10">
    <name type="scientific">Caloramator australicus RC3</name>
    <dbReference type="NCBI Taxonomy" id="857293"/>
    <lineage>
        <taxon>Bacteria</taxon>
        <taxon>Bacillati</taxon>
        <taxon>Bacillota</taxon>
        <taxon>Clostridia</taxon>
        <taxon>Eubacteriales</taxon>
        <taxon>Clostridiaceae</taxon>
        <taxon>Caloramator</taxon>
    </lineage>
</organism>
<dbReference type="InterPro" id="IPR004761">
    <property type="entry name" value="Spore_GerAB"/>
</dbReference>
<feature type="transmembrane region" description="Helical" evidence="8">
    <location>
        <begin position="117"/>
        <end position="134"/>
    </location>
</feature>
<feature type="transmembrane region" description="Helical" evidence="8">
    <location>
        <begin position="143"/>
        <end position="160"/>
    </location>
</feature>
<keyword evidence="7 8" id="KW-0472">Membrane</keyword>
<accession>G0V499</accession>
<name>G0V499_9CLOT</name>
<feature type="transmembrane region" description="Helical" evidence="8">
    <location>
        <begin position="12"/>
        <end position="30"/>
    </location>
</feature>
<dbReference type="NCBIfam" id="TIGR00912">
    <property type="entry name" value="2A0309"/>
    <property type="match status" value="1"/>
</dbReference>
<dbReference type="PANTHER" id="PTHR34975">
    <property type="entry name" value="SPORE GERMINATION PROTEIN A2"/>
    <property type="match status" value="1"/>
</dbReference>
<keyword evidence="10" id="KW-1185">Reference proteome</keyword>
<evidence type="ECO:0000256" key="5">
    <source>
        <dbReference type="ARBA" id="ARBA00022692"/>
    </source>
</evidence>
<sequence>MKRETISTRQGIYIMSMFIIGSSVIIGVGGKAKNDVWLAIIIAILSSLVVSYIYSQILNSFPGIDFIDILKKLFGRFLGRIIGVVFVWFSFHLGSLVIRDFGEFIKTVGLPNTPNSIIMAFAAILATISVRSGIEMIGRACEVFFWLLISILFITVPFLLPKMEINNLRPFLYDGIKPVISGSFSLFSFPFAETVVFLFVLPYINKKEYYKVYSSAILISGSILIITSLRNIMVIGADTLSRNYFASYTVVSRIKVGDFFQRIESFVAIAFSFYAFAKINVCLYATSIGISKIFGFDDYRFLVTPVGLLMLNYSIISYENIMQLFDWAAKIWPYYALPFEVIIPFIIFIYIKVTKK</sequence>